<dbReference type="SUPFAM" id="SSF57783">
    <property type="entry name" value="Zinc beta-ribbon"/>
    <property type="match status" value="2"/>
</dbReference>
<dbReference type="Proteomes" id="UP000265618">
    <property type="component" value="Unassembled WGS sequence"/>
</dbReference>
<evidence type="ECO:0000313" key="3">
    <source>
        <dbReference type="Proteomes" id="UP000265618"/>
    </source>
</evidence>
<protein>
    <recommendedName>
        <fullName evidence="1">DNA-directed RNA polymerase II subunit RPB9-like zinc ribbon domain-containing protein</fullName>
    </recommendedName>
</protein>
<dbReference type="InterPro" id="IPR001529">
    <property type="entry name" value="Zn_ribbon_RPB9"/>
</dbReference>
<keyword evidence="3" id="KW-1185">Reference proteome</keyword>
<dbReference type="SMART" id="SM00661">
    <property type="entry name" value="RPOL9"/>
    <property type="match status" value="1"/>
</dbReference>
<proteinExistence type="predicted"/>
<feature type="domain" description="DNA-directed RNA polymerase II subunit RPB9-like zinc ribbon" evidence="1">
    <location>
        <begin position="2"/>
        <end position="57"/>
    </location>
</feature>
<dbReference type="Gene3D" id="2.20.25.10">
    <property type="match status" value="1"/>
</dbReference>
<dbReference type="AlphaFoldDB" id="A0A9K3GH23"/>
<sequence>MEFCEHCNNLLLPDIKSDEPENWVYKCRVCGHTVPVEDSTVTTHRLMEPEGDTDAGLREKLVQGIVSCPYYTRHKSVCKNCSFHTMVLFQDKWGRYAEAMRFLDVCPRCSNVQHVDVETGE</sequence>
<dbReference type="Pfam" id="PF02150">
    <property type="entry name" value="Zn_ribbon_RPB9"/>
    <property type="match status" value="1"/>
</dbReference>
<evidence type="ECO:0000259" key="1">
    <source>
        <dbReference type="SMART" id="SM00661"/>
    </source>
</evidence>
<accession>A0A9K3GH23</accession>
<gene>
    <name evidence="2" type="ORF">KIPB_003241</name>
</gene>
<comment type="caution">
    <text evidence="2">The sequence shown here is derived from an EMBL/GenBank/DDBJ whole genome shotgun (WGS) entry which is preliminary data.</text>
</comment>
<evidence type="ECO:0000313" key="2">
    <source>
        <dbReference type="EMBL" id="GIQ82155.1"/>
    </source>
</evidence>
<name>A0A9K3GH23_9EUKA</name>
<dbReference type="EMBL" id="BDIP01000606">
    <property type="protein sequence ID" value="GIQ82155.1"/>
    <property type="molecule type" value="Genomic_DNA"/>
</dbReference>
<reference evidence="2 3" key="1">
    <citation type="journal article" date="2018" name="PLoS ONE">
        <title>The draft genome of Kipferlia bialata reveals reductive genome evolution in fornicate parasites.</title>
        <authorList>
            <person name="Tanifuji G."/>
            <person name="Takabayashi S."/>
            <person name="Kume K."/>
            <person name="Takagi M."/>
            <person name="Nakayama T."/>
            <person name="Kamikawa R."/>
            <person name="Inagaki Y."/>
            <person name="Hashimoto T."/>
        </authorList>
    </citation>
    <scope>NUCLEOTIDE SEQUENCE [LARGE SCALE GENOMIC DNA]</scope>
    <source>
        <strain evidence="2">NY0173</strain>
    </source>
</reference>
<organism evidence="2 3">
    <name type="scientific">Kipferlia bialata</name>
    <dbReference type="NCBI Taxonomy" id="797122"/>
    <lineage>
        <taxon>Eukaryota</taxon>
        <taxon>Metamonada</taxon>
        <taxon>Carpediemonas-like organisms</taxon>
        <taxon>Kipferlia</taxon>
    </lineage>
</organism>
<dbReference type="GO" id="GO:0006351">
    <property type="term" value="P:DNA-templated transcription"/>
    <property type="evidence" value="ECO:0007669"/>
    <property type="project" value="InterPro"/>
</dbReference>